<dbReference type="Gene3D" id="1.10.10.60">
    <property type="entry name" value="Homeodomain-like"/>
    <property type="match status" value="2"/>
</dbReference>
<dbReference type="InterPro" id="IPR014710">
    <property type="entry name" value="RmlC-like_jellyroll"/>
</dbReference>
<dbReference type="InterPro" id="IPR018062">
    <property type="entry name" value="HTH_AraC-typ_CS"/>
</dbReference>
<dbReference type="PROSITE" id="PS01124">
    <property type="entry name" value="HTH_ARAC_FAMILY_2"/>
    <property type="match status" value="1"/>
</dbReference>
<dbReference type="RefSeq" id="WP_307338422.1">
    <property type="nucleotide sequence ID" value="NZ_JAUSUQ010000006.1"/>
</dbReference>
<dbReference type="Pfam" id="PF02311">
    <property type="entry name" value="AraC_binding"/>
    <property type="match status" value="1"/>
</dbReference>
<dbReference type="Proteomes" id="UP001232445">
    <property type="component" value="Unassembled WGS sequence"/>
</dbReference>
<feature type="domain" description="HTH araC/xylS-type" evidence="4">
    <location>
        <begin position="141"/>
        <end position="239"/>
    </location>
</feature>
<dbReference type="InterPro" id="IPR009057">
    <property type="entry name" value="Homeodomain-like_sf"/>
</dbReference>
<proteinExistence type="predicted"/>
<dbReference type="SUPFAM" id="SSF51182">
    <property type="entry name" value="RmlC-like cupins"/>
    <property type="match status" value="1"/>
</dbReference>
<evidence type="ECO:0000259" key="4">
    <source>
        <dbReference type="PROSITE" id="PS01124"/>
    </source>
</evidence>
<dbReference type="InterPro" id="IPR018060">
    <property type="entry name" value="HTH_AraC"/>
</dbReference>
<evidence type="ECO:0000313" key="6">
    <source>
        <dbReference type="Proteomes" id="UP001232445"/>
    </source>
</evidence>
<keyword evidence="6" id="KW-1185">Reference proteome</keyword>
<evidence type="ECO:0000256" key="2">
    <source>
        <dbReference type="ARBA" id="ARBA00023125"/>
    </source>
</evidence>
<keyword evidence="1" id="KW-0805">Transcription regulation</keyword>
<reference evidence="5 6" key="1">
    <citation type="submission" date="2023-07" db="EMBL/GenBank/DDBJ databases">
        <title>Genomic Encyclopedia of Type Strains, Phase IV (KMG-IV): sequencing the most valuable type-strain genomes for metagenomic binning, comparative biology and taxonomic classification.</title>
        <authorList>
            <person name="Goeker M."/>
        </authorList>
    </citation>
    <scope>NUCLEOTIDE SEQUENCE [LARGE SCALE GENOMIC DNA]</scope>
    <source>
        <strain evidence="5 6">DSM 17740</strain>
    </source>
</reference>
<name>A0ABU0CT20_9BACI</name>
<dbReference type="SMART" id="SM00342">
    <property type="entry name" value="HTH_ARAC"/>
    <property type="match status" value="1"/>
</dbReference>
<dbReference type="PROSITE" id="PS00041">
    <property type="entry name" value="HTH_ARAC_FAMILY_1"/>
    <property type="match status" value="1"/>
</dbReference>
<dbReference type="InterPro" id="IPR003313">
    <property type="entry name" value="AraC-bd"/>
</dbReference>
<accession>A0ABU0CT20</accession>
<dbReference type="InterPro" id="IPR011051">
    <property type="entry name" value="RmlC_Cupin_sf"/>
</dbReference>
<keyword evidence="2" id="KW-0238">DNA-binding</keyword>
<dbReference type="PANTHER" id="PTHR43280">
    <property type="entry name" value="ARAC-FAMILY TRANSCRIPTIONAL REGULATOR"/>
    <property type="match status" value="1"/>
</dbReference>
<organism evidence="5 6">
    <name type="scientific">Caldalkalibacillus uzonensis</name>
    <dbReference type="NCBI Taxonomy" id="353224"/>
    <lineage>
        <taxon>Bacteria</taxon>
        <taxon>Bacillati</taxon>
        <taxon>Bacillota</taxon>
        <taxon>Bacilli</taxon>
        <taxon>Bacillales</taxon>
        <taxon>Bacillaceae</taxon>
        <taxon>Caldalkalibacillus</taxon>
    </lineage>
</organism>
<evidence type="ECO:0000313" key="5">
    <source>
        <dbReference type="EMBL" id="MDQ0339046.1"/>
    </source>
</evidence>
<dbReference type="PANTHER" id="PTHR43280:SF26">
    <property type="entry name" value="ARAC-FAMILY TRANSCRIPTIONAL REGULATOR"/>
    <property type="match status" value="1"/>
</dbReference>
<dbReference type="SUPFAM" id="SSF46689">
    <property type="entry name" value="Homeodomain-like"/>
    <property type="match status" value="2"/>
</dbReference>
<evidence type="ECO:0000256" key="1">
    <source>
        <dbReference type="ARBA" id="ARBA00023015"/>
    </source>
</evidence>
<evidence type="ECO:0000256" key="3">
    <source>
        <dbReference type="ARBA" id="ARBA00023163"/>
    </source>
</evidence>
<gene>
    <name evidence="5" type="ORF">J2S00_001832</name>
</gene>
<dbReference type="Gene3D" id="2.60.120.10">
    <property type="entry name" value="Jelly Rolls"/>
    <property type="match status" value="1"/>
</dbReference>
<protein>
    <submittedName>
        <fullName evidence="5">AraC-like DNA-binding protein</fullName>
    </submittedName>
</protein>
<sequence length="240" mass="28052">MEQLSHAVCEIRRYPGKCLTHKHSFGQLLFALEGRMMIDTGPQFLELEEDQCYYLPPHCVHTFEAKDRHQFLVVDVPLRFLQSNHQQVQADHHGRLISLDERLRSLRFLLLDESGRGASSSGPLDDLVHYLSKAILTQPKYRSIEYIHAHFNEPITIEQLAAVEHYHPAYYQQWFKKITGKNPSEYIRELRLNEAERLLRETAWSVTDIACHVGYSHPASFIRAFVRHRGVTPHVFRQNI</sequence>
<dbReference type="Pfam" id="PF12833">
    <property type="entry name" value="HTH_18"/>
    <property type="match status" value="1"/>
</dbReference>
<keyword evidence="3" id="KW-0804">Transcription</keyword>
<comment type="caution">
    <text evidence="5">The sequence shown here is derived from an EMBL/GenBank/DDBJ whole genome shotgun (WGS) entry which is preliminary data.</text>
</comment>
<dbReference type="EMBL" id="JAUSUQ010000006">
    <property type="protein sequence ID" value="MDQ0339046.1"/>
    <property type="molecule type" value="Genomic_DNA"/>
</dbReference>